<dbReference type="Gene3D" id="3.40.50.300">
    <property type="entry name" value="P-loop containing nucleotide triphosphate hydrolases"/>
    <property type="match status" value="2"/>
</dbReference>
<keyword evidence="2" id="KW-0813">Transport</keyword>
<evidence type="ECO:0000313" key="8">
    <source>
        <dbReference type="EMBL" id="EAY93131.1"/>
    </source>
</evidence>
<dbReference type="AlphaFoldDB" id="A2XQM1"/>
<evidence type="ECO:0000256" key="6">
    <source>
        <dbReference type="ARBA" id="ARBA00023136"/>
    </source>
</evidence>
<evidence type="ECO:0000256" key="1">
    <source>
        <dbReference type="ARBA" id="ARBA00004202"/>
    </source>
</evidence>
<dbReference type="Gramene" id="BGIOSGA015942-TA">
    <property type="protein sequence ID" value="BGIOSGA015942-PA"/>
    <property type="gene ID" value="BGIOSGA015942"/>
</dbReference>
<evidence type="ECO:0000256" key="5">
    <source>
        <dbReference type="ARBA" id="ARBA00022840"/>
    </source>
</evidence>
<keyword evidence="4" id="KW-0547">Nucleotide-binding</keyword>
<evidence type="ECO:0000259" key="7">
    <source>
        <dbReference type="PROSITE" id="PS50893"/>
    </source>
</evidence>
<dbReference type="PROSITE" id="PS50893">
    <property type="entry name" value="ABC_TRANSPORTER_2"/>
    <property type="match status" value="1"/>
</dbReference>
<sequence length="426" mass="47220">MTIIETATAPQAQQQSNLLLDVKDLRVTFKTPDGDVTAVNDLNFNLSAGETLGIVGESGSGKSQTAFALMGLLASNGVIGGSAKFNGREILNLPEHELNKLRAEQISMIFQDPMTSLNPYMRVGEQLMEVLMLHKGLGKAEAFEESVKMLDAVKMPEARKRMRMFPHEFSGGMRQRVMIAMALLCRPKLLIADEPTTALDVTVQAQIMTLLNELKREFNTAIIMITHDLGVVAGICDKVLVMYAGRGAGMNALDETRNVLLEIADLKVHFDIKDGKQWFWQPPKTLKAVDGVTLRLYEGETLGVVGESGCGKSTFARAIIGLVKATDGKVAWLGKDLLGMKPDEWRDVRSDIQMIFQDPLASLNPRMTIGEIIAEPLRTYHPKMPRQEVRDRVKAMMLKVGLLPNLINRYPHEFSGVEPVDRTLYN</sequence>
<dbReference type="GO" id="GO:0005524">
    <property type="term" value="F:ATP binding"/>
    <property type="evidence" value="ECO:0007669"/>
    <property type="project" value="UniProtKB-KW"/>
</dbReference>
<dbReference type="InterPro" id="IPR003439">
    <property type="entry name" value="ABC_transporter-like_ATP-bd"/>
</dbReference>
<dbReference type="FunFam" id="3.40.50.300:FF:000016">
    <property type="entry name" value="Oligopeptide ABC transporter ATP-binding component"/>
    <property type="match status" value="1"/>
</dbReference>
<dbReference type="InterPro" id="IPR017871">
    <property type="entry name" value="ABC_transporter-like_CS"/>
</dbReference>
<dbReference type="GO" id="GO:0016887">
    <property type="term" value="F:ATP hydrolysis activity"/>
    <property type="evidence" value="ECO:0007669"/>
    <property type="project" value="InterPro"/>
</dbReference>
<dbReference type="GO" id="GO:0005886">
    <property type="term" value="C:plasma membrane"/>
    <property type="evidence" value="ECO:0007669"/>
    <property type="project" value="UniProtKB-SubCell"/>
</dbReference>
<organism evidence="8 9">
    <name type="scientific">Oryza sativa subsp. indica</name>
    <name type="common">Rice</name>
    <dbReference type="NCBI Taxonomy" id="39946"/>
    <lineage>
        <taxon>Eukaryota</taxon>
        <taxon>Viridiplantae</taxon>
        <taxon>Streptophyta</taxon>
        <taxon>Embryophyta</taxon>
        <taxon>Tracheophyta</taxon>
        <taxon>Spermatophyta</taxon>
        <taxon>Magnoliopsida</taxon>
        <taxon>Liliopsida</taxon>
        <taxon>Poales</taxon>
        <taxon>Poaceae</taxon>
        <taxon>BOP clade</taxon>
        <taxon>Oryzoideae</taxon>
        <taxon>Oryzeae</taxon>
        <taxon>Oryzinae</taxon>
        <taxon>Oryza</taxon>
        <taxon>Oryza sativa</taxon>
    </lineage>
</organism>
<dbReference type="PANTHER" id="PTHR43297">
    <property type="entry name" value="OLIGOPEPTIDE TRANSPORT ATP-BINDING PROTEIN APPD"/>
    <property type="match status" value="1"/>
</dbReference>
<feature type="domain" description="ABC transporter" evidence="7">
    <location>
        <begin position="20"/>
        <end position="269"/>
    </location>
</feature>
<name>A2XQM1_ORYSI</name>
<proteinExistence type="predicted"/>
<gene>
    <name evidence="8" type="ORF">OsI_14937</name>
</gene>
<evidence type="ECO:0000256" key="4">
    <source>
        <dbReference type="ARBA" id="ARBA00022741"/>
    </source>
</evidence>
<dbReference type="Proteomes" id="UP000007015">
    <property type="component" value="Chromosome 4"/>
</dbReference>
<dbReference type="PROSITE" id="PS00211">
    <property type="entry name" value="ABC_TRANSPORTER_1"/>
    <property type="match status" value="1"/>
</dbReference>
<dbReference type="SUPFAM" id="SSF52540">
    <property type="entry name" value="P-loop containing nucleoside triphosphate hydrolases"/>
    <property type="match status" value="2"/>
</dbReference>
<keyword evidence="6" id="KW-0472">Membrane</keyword>
<evidence type="ECO:0000313" key="9">
    <source>
        <dbReference type="Proteomes" id="UP000007015"/>
    </source>
</evidence>
<comment type="subcellular location">
    <subcellularLocation>
        <location evidence="1">Cell membrane</location>
        <topology evidence="1">Peripheral membrane protein</topology>
    </subcellularLocation>
</comment>
<dbReference type="PANTHER" id="PTHR43297:SF7">
    <property type="entry name" value="D,D-DIPEPTIDE TRANSPORT ATP-BINDING PROTEIN DDPD-RELATED"/>
    <property type="match status" value="1"/>
</dbReference>
<dbReference type="InterPro" id="IPR050388">
    <property type="entry name" value="ABC_Ni/Peptide_Import"/>
</dbReference>
<keyword evidence="3" id="KW-1003">Cell membrane</keyword>
<dbReference type="CDD" id="cd03257">
    <property type="entry name" value="ABC_NikE_OppD_transporters"/>
    <property type="match status" value="1"/>
</dbReference>
<evidence type="ECO:0000256" key="2">
    <source>
        <dbReference type="ARBA" id="ARBA00022448"/>
    </source>
</evidence>
<dbReference type="SMART" id="SM00382">
    <property type="entry name" value="AAA"/>
    <property type="match status" value="2"/>
</dbReference>
<dbReference type="InterPro" id="IPR003593">
    <property type="entry name" value="AAA+_ATPase"/>
</dbReference>
<evidence type="ECO:0000256" key="3">
    <source>
        <dbReference type="ARBA" id="ARBA00022475"/>
    </source>
</evidence>
<dbReference type="HOGENOM" id="CLU_000604_86_2_1"/>
<dbReference type="EMBL" id="CM000129">
    <property type="protein sequence ID" value="EAY93131.1"/>
    <property type="molecule type" value="Genomic_DNA"/>
</dbReference>
<dbReference type="STRING" id="39946.A2XQM1"/>
<keyword evidence="5" id="KW-0067">ATP-binding</keyword>
<accession>A2XQM1</accession>
<reference evidence="8 9" key="1">
    <citation type="journal article" date="2005" name="PLoS Biol.">
        <title>The genomes of Oryza sativa: a history of duplications.</title>
        <authorList>
            <person name="Yu J."/>
            <person name="Wang J."/>
            <person name="Lin W."/>
            <person name="Li S."/>
            <person name="Li H."/>
            <person name="Zhou J."/>
            <person name="Ni P."/>
            <person name="Dong W."/>
            <person name="Hu S."/>
            <person name="Zeng C."/>
            <person name="Zhang J."/>
            <person name="Zhang Y."/>
            <person name="Li R."/>
            <person name="Xu Z."/>
            <person name="Li S."/>
            <person name="Li X."/>
            <person name="Zheng H."/>
            <person name="Cong L."/>
            <person name="Lin L."/>
            <person name="Yin J."/>
            <person name="Geng J."/>
            <person name="Li G."/>
            <person name="Shi J."/>
            <person name="Liu J."/>
            <person name="Lv H."/>
            <person name="Li J."/>
            <person name="Wang J."/>
            <person name="Deng Y."/>
            <person name="Ran L."/>
            <person name="Shi X."/>
            <person name="Wang X."/>
            <person name="Wu Q."/>
            <person name="Li C."/>
            <person name="Ren X."/>
            <person name="Wang J."/>
            <person name="Wang X."/>
            <person name="Li D."/>
            <person name="Liu D."/>
            <person name="Zhang X."/>
            <person name="Ji Z."/>
            <person name="Zhao W."/>
            <person name="Sun Y."/>
            <person name="Zhang Z."/>
            <person name="Bao J."/>
            <person name="Han Y."/>
            <person name="Dong L."/>
            <person name="Ji J."/>
            <person name="Chen P."/>
            <person name="Wu S."/>
            <person name="Liu J."/>
            <person name="Xiao Y."/>
            <person name="Bu D."/>
            <person name="Tan J."/>
            <person name="Yang L."/>
            <person name="Ye C."/>
            <person name="Zhang J."/>
            <person name="Xu J."/>
            <person name="Zhou Y."/>
            <person name="Yu Y."/>
            <person name="Zhang B."/>
            <person name="Zhuang S."/>
            <person name="Wei H."/>
            <person name="Liu B."/>
            <person name="Lei M."/>
            <person name="Yu H."/>
            <person name="Li Y."/>
            <person name="Xu H."/>
            <person name="Wei S."/>
            <person name="He X."/>
            <person name="Fang L."/>
            <person name="Zhang Z."/>
            <person name="Zhang Y."/>
            <person name="Huang X."/>
            <person name="Su Z."/>
            <person name="Tong W."/>
            <person name="Li J."/>
            <person name="Tong Z."/>
            <person name="Li S."/>
            <person name="Ye J."/>
            <person name="Wang L."/>
            <person name="Fang L."/>
            <person name="Lei T."/>
            <person name="Chen C."/>
            <person name="Chen H."/>
            <person name="Xu Z."/>
            <person name="Li H."/>
            <person name="Huang H."/>
            <person name="Zhang F."/>
            <person name="Xu H."/>
            <person name="Li N."/>
            <person name="Zhao C."/>
            <person name="Li S."/>
            <person name="Dong L."/>
            <person name="Huang Y."/>
            <person name="Li L."/>
            <person name="Xi Y."/>
            <person name="Qi Q."/>
            <person name="Li W."/>
            <person name="Zhang B."/>
            <person name="Hu W."/>
            <person name="Zhang Y."/>
            <person name="Tian X."/>
            <person name="Jiao Y."/>
            <person name="Liang X."/>
            <person name="Jin J."/>
            <person name="Gao L."/>
            <person name="Zheng W."/>
            <person name="Hao B."/>
            <person name="Liu S."/>
            <person name="Wang W."/>
            <person name="Yuan L."/>
            <person name="Cao M."/>
            <person name="McDermott J."/>
            <person name="Samudrala R."/>
            <person name="Wang J."/>
            <person name="Wong G.K."/>
            <person name="Yang H."/>
        </authorList>
    </citation>
    <scope>NUCLEOTIDE SEQUENCE [LARGE SCALE GENOMIC DNA]</scope>
    <source>
        <strain evidence="9">cv. 93-11</strain>
    </source>
</reference>
<protein>
    <recommendedName>
        <fullName evidence="7">ABC transporter domain-containing protein</fullName>
    </recommendedName>
</protein>
<dbReference type="Pfam" id="PF00005">
    <property type="entry name" value="ABC_tran"/>
    <property type="match status" value="2"/>
</dbReference>
<keyword evidence="9" id="KW-1185">Reference proteome</keyword>
<dbReference type="InterPro" id="IPR027417">
    <property type="entry name" value="P-loop_NTPase"/>
</dbReference>